<evidence type="ECO:0000313" key="1">
    <source>
        <dbReference type="EMBL" id="CDS06895.1"/>
    </source>
</evidence>
<organism evidence="1">
    <name type="scientific">Lichtheimia ramosa</name>
    <dbReference type="NCBI Taxonomy" id="688394"/>
    <lineage>
        <taxon>Eukaryota</taxon>
        <taxon>Fungi</taxon>
        <taxon>Fungi incertae sedis</taxon>
        <taxon>Mucoromycota</taxon>
        <taxon>Mucoromycotina</taxon>
        <taxon>Mucoromycetes</taxon>
        <taxon>Mucorales</taxon>
        <taxon>Lichtheimiaceae</taxon>
        <taxon>Lichtheimia</taxon>
    </lineage>
</organism>
<dbReference type="SUPFAM" id="SSF52047">
    <property type="entry name" value="RNI-like"/>
    <property type="match status" value="1"/>
</dbReference>
<sequence length="417" mass="48542">MVHFPQLISLTLVWEFRESQAHFIIPETFGHHLGFQYLTYFNLQGLLQWAELLPFLQRCPRLAFIRIIWPHDGDMSQLLGICRRLQYLWFDNRHQQVPSAIPITDAITVPHPANANHWSHLRQIVAYHPTPAVYRGIIATFQDYQHVYLNTIRIRISHRLTARDIQALDLHALALLPLLSEFVFDIHPRCGIVQPLLHNHVLPLLQAAPRIERCCIRIMHRDDEQTGIFIDRNIPVAIMARIMHHMPSLRHLCLHAHHPVTDAVYLLRQLQHHQVRLQSFDWLGHRIGSVDLFAELARMPGLEWVALGTKDKTVIDSSDFTIFLDHLAASQTITWLVFTNVSCFRDTHVFQHIPASVTQLNLYDCAGTDFAGWLTWAFGHPERKVFQDNDWTSHTQPVHKFPPPRSFFISHEQRYGS</sequence>
<protein>
    <recommendedName>
        <fullName evidence="2">F-box domain-containing protein</fullName>
    </recommendedName>
</protein>
<dbReference type="InterPro" id="IPR032675">
    <property type="entry name" value="LRR_dom_sf"/>
</dbReference>
<proteinExistence type="predicted"/>
<gene>
    <name evidence="1" type="ORF">LRAMOSA09418</name>
</gene>
<reference evidence="1" key="1">
    <citation type="journal article" date="2014" name="Genome Announc.">
        <title>De novo whole-genome sequence and genome annotation of Lichtheimia ramosa.</title>
        <authorList>
            <person name="Linde J."/>
            <person name="Schwartze V."/>
            <person name="Binder U."/>
            <person name="Lass-Florl C."/>
            <person name="Voigt K."/>
            <person name="Horn F."/>
        </authorList>
    </citation>
    <scope>NUCLEOTIDE SEQUENCE</scope>
    <source>
        <strain evidence="1">JMRC FSU:6197</strain>
    </source>
</reference>
<evidence type="ECO:0008006" key="2">
    <source>
        <dbReference type="Google" id="ProtNLM"/>
    </source>
</evidence>
<dbReference type="EMBL" id="LK023322">
    <property type="protein sequence ID" value="CDS06895.1"/>
    <property type="molecule type" value="Genomic_DNA"/>
</dbReference>
<dbReference type="AlphaFoldDB" id="A0A077WHP2"/>
<accession>A0A077WHP2</accession>
<dbReference type="OrthoDB" id="10437675at2759"/>
<dbReference type="Gene3D" id="3.80.10.10">
    <property type="entry name" value="Ribonuclease Inhibitor"/>
    <property type="match status" value="1"/>
</dbReference>
<name>A0A077WHP2_9FUNG</name>